<organism evidence="1 2">
    <name type="scientific">Chitinophaga arvensicola</name>
    <dbReference type="NCBI Taxonomy" id="29529"/>
    <lineage>
        <taxon>Bacteria</taxon>
        <taxon>Pseudomonadati</taxon>
        <taxon>Bacteroidota</taxon>
        <taxon>Chitinophagia</taxon>
        <taxon>Chitinophagales</taxon>
        <taxon>Chitinophagaceae</taxon>
        <taxon>Chitinophaga</taxon>
    </lineage>
</organism>
<dbReference type="Proteomes" id="UP000199310">
    <property type="component" value="Unassembled WGS sequence"/>
</dbReference>
<dbReference type="InterPro" id="IPR008949">
    <property type="entry name" value="Isoprenoid_synthase_dom_sf"/>
</dbReference>
<dbReference type="EMBL" id="FOJG01000001">
    <property type="protein sequence ID" value="SEW01876.1"/>
    <property type="molecule type" value="Genomic_DNA"/>
</dbReference>
<dbReference type="CDD" id="cd00385">
    <property type="entry name" value="Isoprenoid_Biosyn_C1"/>
    <property type="match status" value="1"/>
</dbReference>
<evidence type="ECO:0008006" key="3">
    <source>
        <dbReference type="Google" id="ProtNLM"/>
    </source>
</evidence>
<dbReference type="AlphaFoldDB" id="A0A1I0NKP0"/>
<gene>
    <name evidence="1" type="ORF">SAMN04488122_0228</name>
</gene>
<sequence length="336" mass="39458">MYLLKFATSISYRIYRIIAVRKRESKRATLYLNKLLAQFDGSLQPATYKKIITSYSIYIPMICDVFASLRGKKTSDAEKERFILYFICSSLFDDFCDQKQLTHEQLYQISFASDKYAAKNVEEKLFLHAHLALAHIVRDTSYYSEVTDKLFRSQVDSDQQFDPSISNEELKRITQEKGGYAVLLCHFYMEDDISETEKNCWFLIGGIIQLTNDLFDIYKDLQEHSQTLPNRMSDAHSFQQYFSQQVASLEKEISQLPFSRERKLDFLIGMMAICSFGNMALHQLKKLQHENGLFPDLNSLPRKSLIIDMEKPGNIFYCFRYTYQQTLQWWEKSRGI</sequence>
<evidence type="ECO:0000313" key="2">
    <source>
        <dbReference type="Proteomes" id="UP000199310"/>
    </source>
</evidence>
<reference evidence="2" key="1">
    <citation type="submission" date="2016-10" db="EMBL/GenBank/DDBJ databases">
        <authorList>
            <person name="Varghese N."/>
            <person name="Submissions S."/>
        </authorList>
    </citation>
    <scope>NUCLEOTIDE SEQUENCE [LARGE SCALE GENOMIC DNA]</scope>
    <source>
        <strain evidence="2">DSM 3695</strain>
    </source>
</reference>
<dbReference type="STRING" id="29529.SAMN04488122_0228"/>
<proteinExistence type="predicted"/>
<dbReference type="SUPFAM" id="SSF48576">
    <property type="entry name" value="Terpenoid synthases"/>
    <property type="match status" value="1"/>
</dbReference>
<accession>A0A1I0NKP0</accession>
<protein>
    <recommendedName>
        <fullName evidence="3">Phytoene/squalene synthetase</fullName>
    </recommendedName>
</protein>
<name>A0A1I0NKP0_9BACT</name>
<keyword evidence="2" id="KW-1185">Reference proteome</keyword>
<evidence type="ECO:0000313" key="1">
    <source>
        <dbReference type="EMBL" id="SEW01876.1"/>
    </source>
</evidence>